<dbReference type="EMBL" id="JAHXZJ010001119">
    <property type="protein sequence ID" value="KAH0555443.1"/>
    <property type="molecule type" value="Genomic_DNA"/>
</dbReference>
<evidence type="ECO:0000313" key="1">
    <source>
        <dbReference type="EMBL" id="KAH0555443.1"/>
    </source>
</evidence>
<proteinExistence type="predicted"/>
<name>A0AAV7IP68_COTGL</name>
<sequence>MKSLYNFSKAFDYDIAKVTVIASKRDFGSQQAYNAVIVEFIKLKENLSSGLLLFPSLTGKKFAFSIDDELAEFQRLIDMDLSANSTNRANVYQRFTSKSKKDLQHISNSSTLMPVTQLQMWKDTPGPFQQKLLGSGREQAAPSPRQIPETNVGTDPVEFSSINDNQKFFDSANAYNKKDDRRVPVLSIPKFISNILPEDLRFDYVFSNEMKPIDEISELLKLAAKKWIEIDVGLQARMREIEFEVVKNKDNVGDLLDCILDLDASIEEVRALKLEYLQGNLKIYLILNSYFYFFKSQFINKPEEIERLIGGIEKLKDSVKDIDLYSVLNYFRERLLHLLNNAITEIKGRNEPINDLEELFVKMYQQDISLIISDKILS</sequence>
<evidence type="ECO:0000313" key="2">
    <source>
        <dbReference type="Proteomes" id="UP000826195"/>
    </source>
</evidence>
<accession>A0AAV7IP68</accession>
<keyword evidence="2" id="KW-1185">Reference proteome</keyword>
<organism evidence="1 2">
    <name type="scientific">Cotesia glomerata</name>
    <name type="common">Lepidopteran parasitic wasp</name>
    <name type="synonym">Apanteles glomeratus</name>
    <dbReference type="NCBI Taxonomy" id="32391"/>
    <lineage>
        <taxon>Eukaryota</taxon>
        <taxon>Metazoa</taxon>
        <taxon>Ecdysozoa</taxon>
        <taxon>Arthropoda</taxon>
        <taxon>Hexapoda</taxon>
        <taxon>Insecta</taxon>
        <taxon>Pterygota</taxon>
        <taxon>Neoptera</taxon>
        <taxon>Endopterygota</taxon>
        <taxon>Hymenoptera</taxon>
        <taxon>Apocrita</taxon>
        <taxon>Ichneumonoidea</taxon>
        <taxon>Braconidae</taxon>
        <taxon>Microgastrinae</taxon>
        <taxon>Cotesia</taxon>
    </lineage>
</organism>
<dbReference type="Proteomes" id="UP000826195">
    <property type="component" value="Unassembled WGS sequence"/>
</dbReference>
<reference evidence="1 2" key="1">
    <citation type="journal article" date="2021" name="J. Hered.">
        <title>A chromosome-level genome assembly of the parasitoid wasp, Cotesia glomerata (Hymenoptera: Braconidae).</title>
        <authorList>
            <person name="Pinto B.J."/>
            <person name="Weis J.J."/>
            <person name="Gamble T."/>
            <person name="Ode P.J."/>
            <person name="Paul R."/>
            <person name="Zaspel J.M."/>
        </authorList>
    </citation>
    <scope>NUCLEOTIDE SEQUENCE [LARGE SCALE GENOMIC DNA]</scope>
    <source>
        <strain evidence="1">CgM1</strain>
    </source>
</reference>
<gene>
    <name evidence="1" type="ORF">KQX54_018965</name>
</gene>
<comment type="caution">
    <text evidence="1">The sequence shown here is derived from an EMBL/GenBank/DDBJ whole genome shotgun (WGS) entry which is preliminary data.</text>
</comment>
<protein>
    <submittedName>
        <fullName evidence="1">Uncharacterized protein</fullName>
    </submittedName>
</protein>
<dbReference type="AlphaFoldDB" id="A0AAV7IP68"/>